<evidence type="ECO:0000313" key="5">
    <source>
        <dbReference type="Proteomes" id="UP000183788"/>
    </source>
</evidence>
<dbReference type="EMBL" id="FPIZ01000013">
    <property type="protein sequence ID" value="SFW73348.1"/>
    <property type="molecule type" value="Genomic_DNA"/>
</dbReference>
<dbReference type="EMBL" id="CP140154">
    <property type="protein sequence ID" value="WQG91745.1"/>
    <property type="molecule type" value="Genomic_DNA"/>
</dbReference>
<evidence type="ECO:0000259" key="2">
    <source>
        <dbReference type="Pfam" id="PF13568"/>
    </source>
</evidence>
<organism evidence="3 5">
    <name type="scientific">Chitinophaga sancti</name>
    <dbReference type="NCBI Taxonomy" id="1004"/>
    <lineage>
        <taxon>Bacteria</taxon>
        <taxon>Pseudomonadati</taxon>
        <taxon>Bacteroidota</taxon>
        <taxon>Chitinophagia</taxon>
        <taxon>Chitinophagales</taxon>
        <taxon>Chitinophagaceae</taxon>
        <taxon>Chitinophaga</taxon>
    </lineage>
</organism>
<keyword evidence="6" id="KW-1185">Reference proteome</keyword>
<dbReference type="Proteomes" id="UP001326715">
    <property type="component" value="Chromosome"/>
</dbReference>
<dbReference type="OrthoDB" id="947434at2"/>
<dbReference type="AlphaFoldDB" id="A0A1K1RNF6"/>
<dbReference type="Pfam" id="PF13568">
    <property type="entry name" value="OMP_b-brl_2"/>
    <property type="match status" value="1"/>
</dbReference>
<accession>A0A1K1RNF6</accession>
<keyword evidence="1" id="KW-0732">Signal</keyword>
<dbReference type="RefSeq" id="WP_072362999.1">
    <property type="nucleotide sequence ID" value="NZ_CBHWAX010000035.1"/>
</dbReference>
<dbReference type="Proteomes" id="UP000183788">
    <property type="component" value="Unassembled WGS sequence"/>
</dbReference>
<feature type="domain" description="Outer membrane protein beta-barrel" evidence="2">
    <location>
        <begin position="21"/>
        <end position="178"/>
    </location>
</feature>
<protein>
    <submittedName>
        <fullName evidence="3">Outer membrane protein beta-barrel domain-containing protein</fullName>
    </submittedName>
    <submittedName>
        <fullName evidence="4">Porin family protein</fullName>
    </submittedName>
</protein>
<reference evidence="3 5" key="1">
    <citation type="submission" date="2016-11" db="EMBL/GenBank/DDBJ databases">
        <authorList>
            <person name="Jaros S."/>
            <person name="Januszkiewicz K."/>
            <person name="Wedrychowicz H."/>
        </authorList>
    </citation>
    <scope>NUCLEOTIDE SEQUENCE [LARGE SCALE GENOMIC DNA]</scope>
    <source>
        <strain evidence="3 5">DSM 784</strain>
    </source>
</reference>
<feature type="chain" id="PRO_5013086080" evidence="1">
    <location>
        <begin position="22"/>
        <end position="204"/>
    </location>
</feature>
<reference evidence="4 6" key="2">
    <citation type="submission" date="2023-11" db="EMBL/GenBank/DDBJ databases">
        <title>MicrobeMod: A computational toolkit for identifying prokaryotic methylation and restriction-modification with nanopore sequencing.</title>
        <authorList>
            <person name="Crits-Christoph A."/>
            <person name="Kang S.C."/>
            <person name="Lee H."/>
            <person name="Ostrov N."/>
        </authorList>
    </citation>
    <scope>NUCLEOTIDE SEQUENCE [LARGE SCALE GENOMIC DNA]</scope>
    <source>
        <strain evidence="4 6">ATCC 23090</strain>
    </source>
</reference>
<evidence type="ECO:0000313" key="6">
    <source>
        <dbReference type="Proteomes" id="UP001326715"/>
    </source>
</evidence>
<evidence type="ECO:0000256" key="1">
    <source>
        <dbReference type="SAM" id="SignalP"/>
    </source>
</evidence>
<name>A0A1K1RNF6_9BACT</name>
<proteinExistence type="predicted"/>
<dbReference type="STRING" id="1004.SAMN05661012_03996"/>
<feature type="signal peptide" evidence="1">
    <location>
        <begin position="1"/>
        <end position="21"/>
    </location>
</feature>
<dbReference type="InterPro" id="IPR025665">
    <property type="entry name" value="Beta-barrel_OMP_2"/>
</dbReference>
<evidence type="ECO:0000313" key="3">
    <source>
        <dbReference type="EMBL" id="SFW73348.1"/>
    </source>
</evidence>
<sequence>MKKGLLLAGVLSLFIGTASKAQTFHYGLKASLMFSSIQGDGMANGVKPGFQGGLYAFWDLSKDGKWGFQPELLFTQASAKKASNFATYFVSDRNTYGNDKLQLSYITVPLLLRYSPIKNFTILAGGQYSYLVNADENIFKGNRDALVKNDIGAVLGVQVAVSTVHFFGRYVYGINDVLNVHPADRTDVHWHSQQITFGMGINIK</sequence>
<evidence type="ECO:0000313" key="4">
    <source>
        <dbReference type="EMBL" id="WQG91745.1"/>
    </source>
</evidence>
<gene>
    <name evidence="3" type="ORF">SAMN05661012_03996</name>
    <name evidence="4" type="ORF">SR876_09530</name>
</gene>